<dbReference type="RefSeq" id="WP_307277932.1">
    <property type="nucleotide sequence ID" value="NZ_JAUSZT010000002.1"/>
</dbReference>
<organism evidence="2 3">
    <name type="scientific">Phyllobacterium ifriqiyense</name>
    <dbReference type="NCBI Taxonomy" id="314238"/>
    <lineage>
        <taxon>Bacteria</taxon>
        <taxon>Pseudomonadati</taxon>
        <taxon>Pseudomonadota</taxon>
        <taxon>Alphaproteobacteria</taxon>
        <taxon>Hyphomicrobiales</taxon>
        <taxon>Phyllobacteriaceae</taxon>
        <taxon>Phyllobacterium</taxon>
    </lineage>
</organism>
<keyword evidence="1" id="KW-0732">Signal</keyword>
<comment type="caution">
    <text evidence="2">The sequence shown here is derived from an EMBL/GenBank/DDBJ whole genome shotgun (WGS) entry which is preliminary data.</text>
</comment>
<dbReference type="PROSITE" id="PS51257">
    <property type="entry name" value="PROKAR_LIPOPROTEIN"/>
    <property type="match status" value="1"/>
</dbReference>
<name>A0ABU0S5F0_9HYPH</name>
<proteinExistence type="predicted"/>
<dbReference type="NCBIfam" id="NF010409">
    <property type="entry name" value="PRK13835.1"/>
    <property type="match status" value="1"/>
</dbReference>
<keyword evidence="3" id="KW-1185">Reference proteome</keyword>
<feature type="chain" id="PRO_5046745403" description="Conjugal transfer protein TrbH" evidence="1">
    <location>
        <begin position="27"/>
        <end position="151"/>
    </location>
</feature>
<gene>
    <name evidence="2" type="ORF">QFZ34_001152</name>
</gene>
<dbReference type="Proteomes" id="UP001237780">
    <property type="component" value="Unassembled WGS sequence"/>
</dbReference>
<dbReference type="EMBL" id="JAUSZT010000002">
    <property type="protein sequence ID" value="MDQ0995975.1"/>
    <property type="molecule type" value="Genomic_DNA"/>
</dbReference>
<sequence>MRLRSPVRAMMVAGFLAFVLSGCASVAPTRLIARTALPEISDTAAGAIAGDMVSRLAEQVGPRTAAVALNQDDTPFGRALEAALKGWGYAVVADQKAEDRTKLISLVYAVEPFEGQMLARLSTASLKIGRVYSITNVGATPTSPLSVMQSS</sequence>
<accession>A0ABU0S5F0</accession>
<feature type="signal peptide" evidence="1">
    <location>
        <begin position="1"/>
        <end position="26"/>
    </location>
</feature>
<evidence type="ECO:0000313" key="2">
    <source>
        <dbReference type="EMBL" id="MDQ0995975.1"/>
    </source>
</evidence>
<protein>
    <recommendedName>
        <fullName evidence="4">Conjugal transfer protein TrbH</fullName>
    </recommendedName>
</protein>
<reference evidence="2 3" key="1">
    <citation type="submission" date="2023-07" db="EMBL/GenBank/DDBJ databases">
        <title>Comparative genomics of wheat-associated soil bacteria to identify genetic determinants of phenazine resistance.</title>
        <authorList>
            <person name="Mouncey N."/>
        </authorList>
    </citation>
    <scope>NUCLEOTIDE SEQUENCE [LARGE SCALE GENOMIC DNA]</scope>
    <source>
        <strain evidence="2 3">W4I11</strain>
    </source>
</reference>
<evidence type="ECO:0008006" key="4">
    <source>
        <dbReference type="Google" id="ProtNLM"/>
    </source>
</evidence>
<evidence type="ECO:0000313" key="3">
    <source>
        <dbReference type="Proteomes" id="UP001237780"/>
    </source>
</evidence>
<evidence type="ECO:0000256" key="1">
    <source>
        <dbReference type="SAM" id="SignalP"/>
    </source>
</evidence>